<dbReference type="Pfam" id="PF13505">
    <property type="entry name" value="OMP_b-brl"/>
    <property type="match status" value="1"/>
</dbReference>
<keyword evidence="5" id="KW-1185">Reference proteome</keyword>
<sequence length="193" mass="20889">MKFHAATVCSLFTALLVSLPASAELTSPQISVGVTAVKTYFDDSFACILCTSPVELEDDEDAGVELFVRFHYSSWLGWELGYVDAGEFSYSGRYGNEDAKGTGEVSVTYVSWAPQWVVADNFSLGFGLGWGIESVDINNDAGSVDVDDGGAFYYKIGAEYKFSDNFAIHTKAAYVTGEDIDVGWVGLGGSYFF</sequence>
<organism evidence="4 5">
    <name type="scientific">Corallincola platygyrae</name>
    <dbReference type="NCBI Taxonomy" id="1193278"/>
    <lineage>
        <taxon>Bacteria</taxon>
        <taxon>Pseudomonadati</taxon>
        <taxon>Pseudomonadota</taxon>
        <taxon>Gammaproteobacteria</taxon>
        <taxon>Alteromonadales</taxon>
        <taxon>Psychromonadaceae</taxon>
        <taxon>Corallincola</taxon>
    </lineage>
</organism>
<dbReference type="Gene3D" id="2.40.160.20">
    <property type="match status" value="1"/>
</dbReference>
<keyword evidence="1 2" id="KW-0732">Signal</keyword>
<evidence type="ECO:0000259" key="3">
    <source>
        <dbReference type="Pfam" id="PF13505"/>
    </source>
</evidence>
<feature type="domain" description="Outer membrane protein beta-barrel" evidence="3">
    <location>
        <begin position="12"/>
        <end position="193"/>
    </location>
</feature>
<feature type="signal peptide" evidence="2">
    <location>
        <begin position="1"/>
        <end position="23"/>
    </location>
</feature>
<accession>A0ABW4XP82</accession>
<dbReference type="InterPro" id="IPR011250">
    <property type="entry name" value="OMP/PagP_B-barrel"/>
</dbReference>
<feature type="chain" id="PRO_5046676223" evidence="2">
    <location>
        <begin position="24"/>
        <end position="193"/>
    </location>
</feature>
<dbReference type="InterPro" id="IPR027385">
    <property type="entry name" value="Beta-barrel_OMP"/>
</dbReference>
<dbReference type="SUPFAM" id="SSF56925">
    <property type="entry name" value="OMPA-like"/>
    <property type="match status" value="1"/>
</dbReference>
<evidence type="ECO:0000313" key="4">
    <source>
        <dbReference type="EMBL" id="MFD2097356.1"/>
    </source>
</evidence>
<proteinExistence type="predicted"/>
<reference evidence="5" key="1">
    <citation type="journal article" date="2019" name="Int. J. Syst. Evol. Microbiol.">
        <title>The Global Catalogue of Microorganisms (GCM) 10K type strain sequencing project: providing services to taxonomists for standard genome sequencing and annotation.</title>
        <authorList>
            <consortium name="The Broad Institute Genomics Platform"/>
            <consortium name="The Broad Institute Genome Sequencing Center for Infectious Disease"/>
            <person name="Wu L."/>
            <person name="Ma J."/>
        </authorList>
    </citation>
    <scope>NUCLEOTIDE SEQUENCE [LARGE SCALE GENOMIC DNA]</scope>
    <source>
        <strain evidence="5">CGMCC 1.10992</strain>
    </source>
</reference>
<dbReference type="Proteomes" id="UP001597380">
    <property type="component" value="Unassembled WGS sequence"/>
</dbReference>
<name>A0ABW4XP82_9GAMM</name>
<gene>
    <name evidence="4" type="ORF">ACFSJ3_15265</name>
</gene>
<evidence type="ECO:0000313" key="5">
    <source>
        <dbReference type="Proteomes" id="UP001597380"/>
    </source>
</evidence>
<evidence type="ECO:0000256" key="1">
    <source>
        <dbReference type="ARBA" id="ARBA00022729"/>
    </source>
</evidence>
<protein>
    <submittedName>
        <fullName evidence="4">Outer membrane beta-barrel protein</fullName>
    </submittedName>
</protein>
<dbReference type="RefSeq" id="WP_345340519.1">
    <property type="nucleotide sequence ID" value="NZ_BAABLI010000015.1"/>
</dbReference>
<comment type="caution">
    <text evidence="4">The sequence shown here is derived from an EMBL/GenBank/DDBJ whole genome shotgun (WGS) entry which is preliminary data.</text>
</comment>
<evidence type="ECO:0000256" key="2">
    <source>
        <dbReference type="SAM" id="SignalP"/>
    </source>
</evidence>
<dbReference type="EMBL" id="JBHUHT010000017">
    <property type="protein sequence ID" value="MFD2097356.1"/>
    <property type="molecule type" value="Genomic_DNA"/>
</dbReference>